<comment type="caution">
    <text evidence="2">The sequence shown here is derived from an EMBL/GenBank/DDBJ whole genome shotgun (WGS) entry which is preliminary data.</text>
</comment>
<keyword evidence="1" id="KW-0732">Signal</keyword>
<evidence type="ECO:0000313" key="3">
    <source>
        <dbReference type="Proteomes" id="UP000652567"/>
    </source>
</evidence>
<proteinExistence type="predicted"/>
<reference evidence="2" key="1">
    <citation type="submission" date="2018-07" db="EMBL/GenBank/DDBJ databases">
        <title>Genome assembly of strain Ka43.</title>
        <authorList>
            <person name="Kukolya J."/>
            <person name="Nagy I."/>
            <person name="Horvath B."/>
            <person name="Toth A."/>
        </authorList>
    </citation>
    <scope>NUCLEOTIDE SEQUENCE</scope>
    <source>
        <strain evidence="2">KB43</strain>
    </source>
</reference>
<keyword evidence="3" id="KW-1185">Reference proteome</keyword>
<gene>
    <name evidence="2" type="ORF">C4F51_06400</name>
</gene>
<name>A0A928YTA9_9GAMM</name>
<dbReference type="Proteomes" id="UP000652567">
    <property type="component" value="Unassembled WGS sequence"/>
</dbReference>
<dbReference type="NCBIfam" id="NF040900">
    <property type="entry name" value="porin_ExtI"/>
    <property type="match status" value="1"/>
</dbReference>
<dbReference type="AlphaFoldDB" id="A0A928YTA9"/>
<dbReference type="Pfam" id="PF07396">
    <property type="entry name" value="Porin_O_P"/>
    <property type="match status" value="1"/>
</dbReference>
<feature type="chain" id="PRO_5037619616" evidence="1">
    <location>
        <begin position="33"/>
        <end position="392"/>
    </location>
</feature>
<dbReference type="EMBL" id="PRDL01000001">
    <property type="protein sequence ID" value="MBE8716819.1"/>
    <property type="molecule type" value="Genomic_DNA"/>
</dbReference>
<evidence type="ECO:0000256" key="1">
    <source>
        <dbReference type="SAM" id="SignalP"/>
    </source>
</evidence>
<accession>A0A928YTA9</accession>
<dbReference type="SUPFAM" id="SSF56935">
    <property type="entry name" value="Porins"/>
    <property type="match status" value="1"/>
</dbReference>
<organism evidence="2 3">
    <name type="scientific">Cellvibrio polysaccharolyticus</name>
    <dbReference type="NCBI Taxonomy" id="2082724"/>
    <lineage>
        <taxon>Bacteria</taxon>
        <taxon>Pseudomonadati</taxon>
        <taxon>Pseudomonadota</taxon>
        <taxon>Gammaproteobacteria</taxon>
        <taxon>Cellvibrionales</taxon>
        <taxon>Cellvibrionaceae</taxon>
        <taxon>Cellvibrio</taxon>
    </lineage>
</organism>
<sequence length="392" mass="44079">MFQVKKKHTRSFRRSLLAGLAAAAVLPAVSQAGPIIEFGENSSLQINYALQVWATNSSYTSATHDGSSTDVYLRRNRLTFSGQYNDYIGFYAQLESGNDSKAGNDDREIYYRDAYITLDYTDELRFIVGRFKNTFSRENLEACLEPLSLDRGDASYTPFAGSRDTGLAIWGNLSDAAFQYRVLVADGREGEVVPKKSPRVTTRLHWSALDPEYDYGYRGTYLGTRKILTFGVAYDFQADAAYDDYDQKTGIQDYKAWTADAFFEYPFKSGTYTLSAAYFDYGLGNAINKSPDPLLPTTTELEGFYVKAGYLLPNPVGPGRLQFFARHDGSEYQLPGGLLDRRVNAFGANYYINGQSLKITLEHREYDYANPHPSTPVLQDNYQTTLGLQFIL</sequence>
<dbReference type="InterPro" id="IPR023614">
    <property type="entry name" value="Porin_dom_sf"/>
</dbReference>
<protein>
    <submittedName>
        <fullName evidence="2">Porin</fullName>
    </submittedName>
</protein>
<dbReference type="Gene3D" id="2.40.160.10">
    <property type="entry name" value="Porin"/>
    <property type="match status" value="1"/>
</dbReference>
<dbReference type="InterPro" id="IPR010870">
    <property type="entry name" value="Porin_O/P"/>
</dbReference>
<evidence type="ECO:0000313" key="2">
    <source>
        <dbReference type="EMBL" id="MBE8716819.1"/>
    </source>
</evidence>
<feature type="signal peptide" evidence="1">
    <location>
        <begin position="1"/>
        <end position="32"/>
    </location>
</feature>